<keyword evidence="1" id="KW-0032">Aminotransferase</keyword>
<reference evidence="1" key="1">
    <citation type="submission" date="2022-04" db="EMBL/GenBank/DDBJ databases">
        <title>Genome of the entomopathogenic fungus Entomophthora muscae.</title>
        <authorList>
            <person name="Elya C."/>
            <person name="Lovett B.R."/>
            <person name="Lee E."/>
            <person name="Macias A.M."/>
            <person name="Hajek A.E."/>
            <person name="De Bivort B.L."/>
            <person name="Kasson M.T."/>
            <person name="De Fine Licht H.H."/>
            <person name="Stajich J.E."/>
        </authorList>
    </citation>
    <scope>NUCLEOTIDE SEQUENCE</scope>
    <source>
        <strain evidence="1">Berkeley</strain>
    </source>
</reference>
<sequence>MLTTTSSRNDESSSQINLLLIDNYDSYTFNLLQYFPKNSVTVIRNDQVEWEVLERDILPFFHGVILSPGPGRPDRREDFGLCKDLLSSRYNIPILGVCLGHQGLAHEFGGKVIQAPIAMHGLLSQVERVAHPERPHNGYDILEGVPDIFTVTRYHSLIVDHNTLPSCIEPICTVQGEETLMGIAHRDLPYFGVQFHPESICTDQGAVILDNFRLIASDHQDKSKRVTNMLPEEIRKLSALECPSTTPQLKSNQISFSLEAVKLNATNVCPEALFKTLYRKDPLAYWMDSSRKNQSFGRFSYMGPGTASGTAIIQYSLKRRTLKITRPKVSEVQFEGELEEDNFFDWLEEFYAGLYISSSAITPFDFQGGLVGYFGYEMKAESLPNFSSSVTSQYSDSQFLFADRAIAFDHLNNEVWALGVVRQGNYDADSRSSCSRDAIKDLQGHLGVSPQEFRSWITSLAEALNGPSELTTPSPELMSDLNLWADKDHSAYTSAIQTSQDLIRLGETYEVCLTTQLRANLVPHNRLDLYSTLRKNNPAPFSLLLQFPDVAMCSSSPERFLRIEADRGVSMKPIKGTVKRCSFPEMKKKNPKLSDTHVQSLVEEEDMRRAIDLETDIKQRAENLMIVDLIRNDLTTISVPSSVQVPALMKVESYATVHQLVTTITAQLRPEVGVVQTIRRCFPPGSMTGAPKRRTVQILEELESQPRGLYSGVAGYFSLSGTVDFSVVIRSMVFSGDGLQDLSVGAGGAIVALSDPEEEYKEMWIKSQSTLPSLLEYLGSSPVFLG</sequence>
<gene>
    <name evidence="1" type="primary">ABZ1</name>
    <name evidence="1" type="ORF">DSO57_1037833</name>
</gene>
<keyword evidence="1" id="KW-0808">Transferase</keyword>
<evidence type="ECO:0000313" key="1">
    <source>
        <dbReference type="EMBL" id="KAJ9083126.1"/>
    </source>
</evidence>
<keyword evidence="2" id="KW-1185">Reference proteome</keyword>
<proteinExistence type="predicted"/>
<organism evidence="1 2">
    <name type="scientific">Entomophthora muscae</name>
    <dbReference type="NCBI Taxonomy" id="34485"/>
    <lineage>
        <taxon>Eukaryota</taxon>
        <taxon>Fungi</taxon>
        <taxon>Fungi incertae sedis</taxon>
        <taxon>Zoopagomycota</taxon>
        <taxon>Entomophthoromycotina</taxon>
        <taxon>Entomophthoromycetes</taxon>
        <taxon>Entomophthorales</taxon>
        <taxon>Entomophthoraceae</taxon>
        <taxon>Entomophthora</taxon>
    </lineage>
</organism>
<dbReference type="EC" id="2.6.1.85" evidence="1"/>
<protein>
    <submittedName>
        <fullName evidence="1">Para-aminobenzoate synthase, (PABA)</fullName>
        <ecNumber evidence="1">2.6.1.85</ecNumber>
    </submittedName>
</protein>
<accession>A0ACC2U9A0</accession>
<comment type="caution">
    <text evidence="1">The sequence shown here is derived from an EMBL/GenBank/DDBJ whole genome shotgun (WGS) entry which is preliminary data.</text>
</comment>
<dbReference type="Proteomes" id="UP001165960">
    <property type="component" value="Unassembled WGS sequence"/>
</dbReference>
<name>A0ACC2U9A0_9FUNG</name>
<evidence type="ECO:0000313" key="2">
    <source>
        <dbReference type="Proteomes" id="UP001165960"/>
    </source>
</evidence>
<dbReference type="EMBL" id="QTSX02001138">
    <property type="protein sequence ID" value="KAJ9083126.1"/>
    <property type="molecule type" value="Genomic_DNA"/>
</dbReference>